<name>A0ABR7GGE3_9FIRM</name>
<sequence>MSDVKEIRQAYYEGERSLFGSHHVNIYDTVFGEGESPLKESSDLYLEHVLFQWKYPLWYCKNVEVKDCTWYDMARAGIWYTDHISMTNTTIEAPKNLRRANDVTLNNVFFPHAEETLWNCDHVVMNQVSAKGDYFAMGTDNMEIDGLHLVGNYSFDGCHNVTIRNSNILSKDAFWNSENITVYDSFISGEYLGWNAKNLTLINCTIESLQGMCYIDNLVMKNCKLLHTTLAFEYSTVDAEITSKIDSVINPTSGQITAESIDELILEKDKVDPSKTKIICKKD</sequence>
<gene>
    <name evidence="1" type="ORF">H8R94_07930</name>
</gene>
<reference evidence="1 2" key="1">
    <citation type="submission" date="2020-08" db="EMBL/GenBank/DDBJ databases">
        <title>Genome public.</title>
        <authorList>
            <person name="Liu C."/>
            <person name="Sun Q."/>
        </authorList>
    </citation>
    <scope>NUCLEOTIDE SEQUENCE [LARGE SCALE GENOMIC DNA]</scope>
    <source>
        <strain evidence="1 2">NSJ-9</strain>
    </source>
</reference>
<dbReference type="EMBL" id="JACOPG010000003">
    <property type="protein sequence ID" value="MBC5686525.1"/>
    <property type="molecule type" value="Genomic_DNA"/>
</dbReference>
<organism evidence="1 2">
    <name type="scientific">Roseburia lenta</name>
    <dbReference type="NCBI Taxonomy" id="2763061"/>
    <lineage>
        <taxon>Bacteria</taxon>
        <taxon>Bacillati</taxon>
        <taxon>Bacillota</taxon>
        <taxon>Clostridia</taxon>
        <taxon>Lachnospirales</taxon>
        <taxon>Lachnospiraceae</taxon>
        <taxon>Roseburia</taxon>
    </lineage>
</organism>
<dbReference type="RefSeq" id="WP_118281449.1">
    <property type="nucleotide sequence ID" value="NZ_JACOPG010000003.1"/>
</dbReference>
<keyword evidence="2" id="KW-1185">Reference proteome</keyword>
<evidence type="ECO:0000313" key="2">
    <source>
        <dbReference type="Proteomes" id="UP000643810"/>
    </source>
</evidence>
<accession>A0ABR7GGE3</accession>
<protein>
    <submittedName>
        <fullName evidence="1">DUF3737 family protein</fullName>
    </submittedName>
</protein>
<dbReference type="SUPFAM" id="SSF51126">
    <property type="entry name" value="Pectin lyase-like"/>
    <property type="match status" value="1"/>
</dbReference>
<comment type="caution">
    <text evidence="1">The sequence shown here is derived from an EMBL/GenBank/DDBJ whole genome shotgun (WGS) entry which is preliminary data.</text>
</comment>
<proteinExistence type="predicted"/>
<dbReference type="Pfam" id="PF12541">
    <property type="entry name" value="DUF3737"/>
    <property type="match status" value="1"/>
</dbReference>
<dbReference type="Gene3D" id="2.160.20.10">
    <property type="entry name" value="Single-stranded right-handed beta-helix, Pectin lyase-like"/>
    <property type="match status" value="1"/>
</dbReference>
<dbReference type="InterPro" id="IPR012334">
    <property type="entry name" value="Pectin_lyas_fold"/>
</dbReference>
<dbReference type="Proteomes" id="UP000643810">
    <property type="component" value="Unassembled WGS sequence"/>
</dbReference>
<dbReference type="InterPro" id="IPR022208">
    <property type="entry name" value="DUF3737"/>
</dbReference>
<dbReference type="InterPro" id="IPR011050">
    <property type="entry name" value="Pectin_lyase_fold/virulence"/>
</dbReference>
<evidence type="ECO:0000313" key="1">
    <source>
        <dbReference type="EMBL" id="MBC5686525.1"/>
    </source>
</evidence>